<dbReference type="InterPro" id="IPR002146">
    <property type="entry name" value="ATP_synth_b/b'su_bac/chlpt"/>
</dbReference>
<evidence type="ECO:0000256" key="10">
    <source>
        <dbReference type="ARBA" id="ARBA00037847"/>
    </source>
</evidence>
<organism evidence="14">
    <name type="scientific">uncultured bacterium CBNPD1 BAC clone 2089</name>
    <dbReference type="NCBI Taxonomy" id="417311"/>
    <lineage>
        <taxon>Bacteria</taxon>
        <taxon>environmental samples</taxon>
    </lineage>
</organism>
<evidence type="ECO:0000256" key="3">
    <source>
        <dbReference type="ARBA" id="ARBA00022692"/>
    </source>
</evidence>
<evidence type="ECO:0000313" key="14">
    <source>
        <dbReference type="EMBL" id="ABM53596.1"/>
    </source>
</evidence>
<evidence type="ECO:0000256" key="2">
    <source>
        <dbReference type="ARBA" id="ARBA00022547"/>
    </source>
</evidence>
<evidence type="ECO:0000256" key="4">
    <source>
        <dbReference type="ARBA" id="ARBA00022781"/>
    </source>
</evidence>
<evidence type="ECO:0000256" key="8">
    <source>
        <dbReference type="ARBA" id="ARBA00023310"/>
    </source>
</evidence>
<dbReference type="AlphaFoldDB" id="B1N6Q0"/>
<keyword evidence="1 11" id="KW-0813">Transport</keyword>
<evidence type="ECO:0000256" key="13">
    <source>
        <dbReference type="SAM" id="Coils"/>
    </source>
</evidence>
<dbReference type="Pfam" id="PF00430">
    <property type="entry name" value="ATP-synt_B"/>
    <property type="match status" value="1"/>
</dbReference>
<keyword evidence="6 11" id="KW-0406">Ion transport</keyword>
<keyword evidence="5 11" id="KW-1133">Transmembrane helix</keyword>
<dbReference type="GO" id="GO:0005886">
    <property type="term" value="C:plasma membrane"/>
    <property type="evidence" value="ECO:0007669"/>
    <property type="project" value="UniProtKB-SubCell"/>
</dbReference>
<name>B1N6Q0_9BACT</name>
<keyword evidence="7 11" id="KW-0472">Membrane</keyword>
<sequence length="180" mass="19060">MMRVLHLLAAEDPSQTHHWLLPETAEIIYGGIAALIIFAALYKFALPAAKKALAARTERIQKELDNAANTRSAAEAEASNIRKAVGDIASERARLLAEADQQAVSLLSEGRGRIAAEVADLETKAEADIAASRSRSSDELRAQIAQIASVAAQNAVTATLNDGTKQELIEGFISSVGGAR</sequence>
<protein>
    <recommendedName>
        <fullName evidence="11">ATP synthase subunit b</fullName>
    </recommendedName>
    <alternativeName>
        <fullName evidence="11">ATP synthase F(0) sector subunit b</fullName>
    </alternativeName>
    <alternativeName>
        <fullName evidence="11">ATPase subunit I</fullName>
    </alternativeName>
    <alternativeName>
        <fullName evidence="11">F-type ATPase subunit b</fullName>
        <shortName evidence="11">F-ATPase subunit b</shortName>
    </alternativeName>
</protein>
<gene>
    <name evidence="11" type="primary">atpF</name>
</gene>
<evidence type="ECO:0000256" key="7">
    <source>
        <dbReference type="ARBA" id="ARBA00023136"/>
    </source>
</evidence>
<comment type="function">
    <text evidence="11">Component of the F(0) channel, it forms part of the peripheral stalk, linking F(1) to F(0).</text>
</comment>
<reference evidence="14" key="1">
    <citation type="journal article" date="2008" name="FEMS Microbiol. Ecol.">
        <title>Metagenomic analysis of a freshwater toxic cyanobacteria bloom.</title>
        <authorList>
            <person name="Pope P.B."/>
            <person name="Patel B.K."/>
        </authorList>
    </citation>
    <scope>NUCLEOTIDE SEQUENCE</scope>
</reference>
<dbReference type="GO" id="GO:0012505">
    <property type="term" value="C:endomembrane system"/>
    <property type="evidence" value="ECO:0007669"/>
    <property type="project" value="UniProtKB-SubCell"/>
</dbReference>
<comment type="function">
    <text evidence="9 11">F(1)F(0) ATP synthase produces ATP from ADP in the presence of a proton or sodium gradient. F-type ATPases consist of two structural domains, F(1) containing the extramembraneous catalytic core and F(0) containing the membrane proton channel, linked together by a central stalk and a peripheral stalk. During catalysis, ATP synthesis in the catalytic domain of F(1) is coupled via a rotary mechanism of the central stalk subunits to proton translocation.</text>
</comment>
<evidence type="ECO:0000256" key="9">
    <source>
        <dbReference type="ARBA" id="ARBA00025198"/>
    </source>
</evidence>
<feature type="transmembrane region" description="Helical" evidence="11">
    <location>
        <begin position="27"/>
        <end position="46"/>
    </location>
</feature>
<dbReference type="CDD" id="cd06503">
    <property type="entry name" value="ATP-synt_Fo_b"/>
    <property type="match status" value="1"/>
</dbReference>
<dbReference type="EMBL" id="EF157672">
    <property type="protein sequence ID" value="ABM53596.1"/>
    <property type="molecule type" value="Genomic_DNA"/>
</dbReference>
<accession>B1N6Q0</accession>
<comment type="subcellular location">
    <subcellularLocation>
        <location evidence="11">Cell membrane</location>
        <topology evidence="11">Single-pass membrane protein</topology>
    </subcellularLocation>
    <subcellularLocation>
        <location evidence="10">Endomembrane system</location>
        <topology evidence="10">Single-pass membrane protein</topology>
    </subcellularLocation>
</comment>
<evidence type="ECO:0000256" key="11">
    <source>
        <dbReference type="HAMAP-Rule" id="MF_01398"/>
    </source>
</evidence>
<dbReference type="GO" id="GO:0045259">
    <property type="term" value="C:proton-transporting ATP synthase complex"/>
    <property type="evidence" value="ECO:0007669"/>
    <property type="project" value="UniProtKB-KW"/>
</dbReference>
<proteinExistence type="inferred from homology"/>
<keyword evidence="2 11" id="KW-0138">CF(0)</keyword>
<keyword evidence="3 11" id="KW-0812">Transmembrane</keyword>
<evidence type="ECO:0000256" key="5">
    <source>
        <dbReference type="ARBA" id="ARBA00022989"/>
    </source>
</evidence>
<evidence type="ECO:0000256" key="12">
    <source>
        <dbReference type="RuleBase" id="RU003848"/>
    </source>
</evidence>
<keyword evidence="11" id="KW-1003">Cell membrane</keyword>
<evidence type="ECO:0000256" key="1">
    <source>
        <dbReference type="ARBA" id="ARBA00022448"/>
    </source>
</evidence>
<feature type="coiled-coil region" evidence="13">
    <location>
        <begin position="50"/>
        <end position="84"/>
    </location>
</feature>
<dbReference type="GO" id="GO:0046933">
    <property type="term" value="F:proton-transporting ATP synthase activity, rotational mechanism"/>
    <property type="evidence" value="ECO:0007669"/>
    <property type="project" value="UniProtKB-UniRule"/>
</dbReference>
<keyword evidence="4 11" id="KW-0375">Hydrogen ion transport</keyword>
<dbReference type="HAMAP" id="MF_01398">
    <property type="entry name" value="ATP_synth_b_bprime"/>
    <property type="match status" value="1"/>
</dbReference>
<comment type="similarity">
    <text evidence="11 12">Belongs to the ATPase B chain family.</text>
</comment>
<keyword evidence="8 11" id="KW-0066">ATP synthesis</keyword>
<keyword evidence="13" id="KW-0175">Coiled coil</keyword>
<evidence type="ECO:0000256" key="6">
    <source>
        <dbReference type="ARBA" id="ARBA00023065"/>
    </source>
</evidence>
<comment type="subunit">
    <text evidence="11">F-type ATPases have 2 components, F(1) - the catalytic core - and F(0) - the membrane proton channel. F(1) has five subunits: alpha(3), beta(3), gamma(1), delta(1), epsilon(1). F(0) has three main subunits: a(1), b(2) and c(10-14). The alpha and beta chains form an alternating ring which encloses part of the gamma chain. F(1) is attached to F(0) by a central stalk formed by the gamma and epsilon chains, while a peripheral stalk is formed by the delta and b chains.</text>
</comment>